<comment type="caution">
    <text evidence="2">The sequence shown here is derived from an EMBL/GenBank/DDBJ whole genome shotgun (WGS) entry which is preliminary data.</text>
</comment>
<dbReference type="OrthoDB" id="4772130at2759"/>
<organism evidence="2 3">
    <name type="scientific">Truncatella angustata</name>
    <dbReference type="NCBI Taxonomy" id="152316"/>
    <lineage>
        <taxon>Eukaryota</taxon>
        <taxon>Fungi</taxon>
        <taxon>Dikarya</taxon>
        <taxon>Ascomycota</taxon>
        <taxon>Pezizomycotina</taxon>
        <taxon>Sordariomycetes</taxon>
        <taxon>Xylariomycetidae</taxon>
        <taxon>Amphisphaeriales</taxon>
        <taxon>Sporocadaceae</taxon>
        <taxon>Truncatella</taxon>
    </lineage>
</organism>
<reference evidence="2" key="1">
    <citation type="journal article" date="2021" name="Nat. Commun.">
        <title>Genetic determinants of endophytism in the Arabidopsis root mycobiome.</title>
        <authorList>
            <person name="Mesny F."/>
            <person name="Miyauchi S."/>
            <person name="Thiergart T."/>
            <person name="Pickel B."/>
            <person name="Atanasova L."/>
            <person name="Karlsson M."/>
            <person name="Huettel B."/>
            <person name="Barry K.W."/>
            <person name="Haridas S."/>
            <person name="Chen C."/>
            <person name="Bauer D."/>
            <person name="Andreopoulos W."/>
            <person name="Pangilinan J."/>
            <person name="LaButti K."/>
            <person name="Riley R."/>
            <person name="Lipzen A."/>
            <person name="Clum A."/>
            <person name="Drula E."/>
            <person name="Henrissat B."/>
            <person name="Kohler A."/>
            <person name="Grigoriev I.V."/>
            <person name="Martin F.M."/>
            <person name="Hacquard S."/>
        </authorList>
    </citation>
    <scope>NUCLEOTIDE SEQUENCE</scope>
    <source>
        <strain evidence="2">MPI-SDFR-AT-0073</strain>
    </source>
</reference>
<evidence type="ECO:0000313" key="2">
    <source>
        <dbReference type="EMBL" id="KAH6657241.1"/>
    </source>
</evidence>
<gene>
    <name evidence="2" type="ORF">BKA67DRAFT_183435</name>
</gene>
<dbReference type="GeneID" id="70124190"/>
<protein>
    <submittedName>
        <fullName evidence="2">Uncharacterized protein</fullName>
    </submittedName>
</protein>
<feature type="region of interest" description="Disordered" evidence="1">
    <location>
        <begin position="197"/>
        <end position="216"/>
    </location>
</feature>
<accession>A0A9P8US82</accession>
<proteinExistence type="predicted"/>
<dbReference type="EMBL" id="JAGPXC010000002">
    <property type="protein sequence ID" value="KAH6657241.1"/>
    <property type="molecule type" value="Genomic_DNA"/>
</dbReference>
<evidence type="ECO:0000313" key="3">
    <source>
        <dbReference type="Proteomes" id="UP000758603"/>
    </source>
</evidence>
<dbReference type="Proteomes" id="UP000758603">
    <property type="component" value="Unassembled WGS sequence"/>
</dbReference>
<sequence length="282" mass="31917">MAHRYSMHRASESSDSLFRQAVPYDYIERDNTHQRALEYSSYPAPLLVENGLLSTSHQQMEGPYRHYDRVSNHQMSPSNVKDIDIDGKLQDSSLFTGIEEDRSTIDSRWSTCSTDRAHSRTKPYTAGRKLVNSDLSRHYQSFRQTSSNQMPVVNVMQPSTQARILPQDCTFFDSRHSEGVQILGLAQDWKHPLTRAESRGNMASDSVSRTAIPPRVPEVPRLPTPALELICDGEFAFCSCCRTNESNGSAKGSCIPREMSNMDKKLNAAKAYIHGMKRENMH</sequence>
<evidence type="ECO:0000256" key="1">
    <source>
        <dbReference type="SAM" id="MobiDB-lite"/>
    </source>
</evidence>
<name>A0A9P8US82_9PEZI</name>
<dbReference type="RefSeq" id="XP_045961475.1">
    <property type="nucleotide sequence ID" value="XM_046095297.1"/>
</dbReference>
<dbReference type="AlphaFoldDB" id="A0A9P8US82"/>
<keyword evidence="3" id="KW-1185">Reference proteome</keyword>